<dbReference type="GeneID" id="115889489"/>
<dbReference type="AlphaFoldDB" id="A0A6J2YRE7"/>
<evidence type="ECO:0000313" key="13">
    <source>
        <dbReference type="RefSeq" id="XP_030765355.1"/>
    </source>
</evidence>
<dbReference type="InterPro" id="IPR029058">
    <property type="entry name" value="AB_hydrolase_fold"/>
</dbReference>
<evidence type="ECO:0000256" key="9">
    <source>
        <dbReference type="SAM" id="SignalP"/>
    </source>
</evidence>
<dbReference type="InterPro" id="IPR025483">
    <property type="entry name" value="Lipase_euk"/>
</dbReference>
<comment type="similarity">
    <text evidence="1 7">Belongs to the AB hydrolase superfamily. Lipase family.</text>
</comment>
<evidence type="ECO:0000256" key="3">
    <source>
        <dbReference type="ARBA" id="ARBA00022801"/>
    </source>
</evidence>
<accession>A0A6J2YRE7</accession>
<feature type="signal peptide" evidence="9">
    <location>
        <begin position="1"/>
        <end position="21"/>
    </location>
</feature>
<dbReference type="Proteomes" id="UP000504635">
    <property type="component" value="Unplaced"/>
</dbReference>
<evidence type="ECO:0000256" key="6">
    <source>
        <dbReference type="ARBA" id="ARBA00023180"/>
    </source>
</evidence>
<feature type="active site" description="Nucleophile" evidence="8">
    <location>
        <position position="171"/>
    </location>
</feature>
<evidence type="ECO:0000256" key="2">
    <source>
        <dbReference type="ARBA" id="ARBA00022729"/>
    </source>
</evidence>
<keyword evidence="3 7" id="KW-0378">Hydrolase</keyword>
<evidence type="ECO:0000256" key="4">
    <source>
        <dbReference type="ARBA" id="ARBA00022963"/>
    </source>
</evidence>
<dbReference type="FunFam" id="3.40.50.1820:FF:000057">
    <property type="entry name" value="Lipase"/>
    <property type="match status" value="1"/>
</dbReference>
<dbReference type="OrthoDB" id="9974421at2759"/>
<feature type="domain" description="Partial AB-hydrolase lipase" evidence="10">
    <location>
        <begin position="31"/>
        <end position="91"/>
    </location>
</feature>
<feature type="active site" description="Charge relay system" evidence="8">
    <location>
        <position position="376"/>
    </location>
</feature>
<protein>
    <recommendedName>
        <fullName evidence="7">Lipase</fullName>
    </recommendedName>
</protein>
<dbReference type="GO" id="GO:0016788">
    <property type="term" value="F:hydrolase activity, acting on ester bonds"/>
    <property type="evidence" value="ECO:0007669"/>
    <property type="project" value="InterPro"/>
</dbReference>
<dbReference type="SUPFAM" id="SSF53474">
    <property type="entry name" value="alpha/beta-Hydrolases"/>
    <property type="match status" value="1"/>
</dbReference>
<organism evidence="11 13">
    <name type="scientific">Sitophilus oryzae</name>
    <name type="common">Rice weevil</name>
    <name type="synonym">Curculio oryzae</name>
    <dbReference type="NCBI Taxonomy" id="7048"/>
    <lineage>
        <taxon>Eukaryota</taxon>
        <taxon>Metazoa</taxon>
        <taxon>Ecdysozoa</taxon>
        <taxon>Arthropoda</taxon>
        <taxon>Hexapoda</taxon>
        <taxon>Insecta</taxon>
        <taxon>Pterygota</taxon>
        <taxon>Neoptera</taxon>
        <taxon>Endopterygota</taxon>
        <taxon>Coleoptera</taxon>
        <taxon>Polyphaga</taxon>
        <taxon>Cucujiformia</taxon>
        <taxon>Curculionidae</taxon>
        <taxon>Dryophthorinae</taxon>
        <taxon>Sitophilus</taxon>
    </lineage>
</organism>
<keyword evidence="11" id="KW-1185">Reference proteome</keyword>
<dbReference type="GO" id="GO:0016042">
    <property type="term" value="P:lipid catabolic process"/>
    <property type="evidence" value="ECO:0007669"/>
    <property type="project" value="UniProtKB-KW"/>
</dbReference>
<sequence length="415" mass="47115">MKLFLNLILLNMCYNLSFINAMHPEVNLNFEQRVKRHGYPLEVHTITTEDDYMIDLLRIPRGISKSSNESKNKSVILIMHGNGGSPHNFITLGRKVAPAYYFADRGFDVWLICGRGVHCVTSKKHKKYDWNKDSEYWNFSFHEIGLYDVAAGINFVTNTTNQKKIFYIGHSAGVNEIYALMSERPEFNEKIKIVTNYAGSPILTQMDYPALETIIELAHVFRGLAKLLNLYELVSAPVAEVGNSLVKHMCADPKFKRACKAAIWCFGSHVSTLIEDNVVEIIASGAPPRFSMKALIHLMDNVKNAAFRQYDYGAKLNKKIYGQPLPKEYNISACTAPSAFFSGATDSIVLKEEMWKTQELLSNTILDYEVGPSFVHLDFIFAKNATFLLYEPTLKLFKDFDAGKIPPRILRKRNV</sequence>
<evidence type="ECO:0000256" key="7">
    <source>
        <dbReference type="PIRNR" id="PIRNR000862"/>
    </source>
</evidence>
<keyword evidence="6" id="KW-0325">Glycoprotein</keyword>
<evidence type="ECO:0000256" key="5">
    <source>
        <dbReference type="ARBA" id="ARBA00023098"/>
    </source>
</evidence>
<dbReference type="Gene3D" id="3.40.50.1820">
    <property type="entry name" value="alpha/beta hydrolase"/>
    <property type="match status" value="1"/>
</dbReference>
<feature type="active site" description="Charge relay system" evidence="8">
    <location>
        <position position="346"/>
    </location>
</feature>
<name>A0A6J2YRE7_SITOR</name>
<evidence type="ECO:0000313" key="11">
    <source>
        <dbReference type="Proteomes" id="UP000504635"/>
    </source>
</evidence>
<feature type="chain" id="PRO_5044642938" description="Lipase" evidence="9">
    <location>
        <begin position="22"/>
        <end position="415"/>
    </location>
</feature>
<dbReference type="RefSeq" id="XP_030765354.1">
    <property type="nucleotide sequence ID" value="XM_030909494.1"/>
</dbReference>
<evidence type="ECO:0000313" key="12">
    <source>
        <dbReference type="RefSeq" id="XP_030765354.1"/>
    </source>
</evidence>
<gene>
    <name evidence="12 13" type="primary">LOC115889489</name>
</gene>
<evidence type="ECO:0000259" key="10">
    <source>
        <dbReference type="Pfam" id="PF04083"/>
    </source>
</evidence>
<evidence type="ECO:0000256" key="1">
    <source>
        <dbReference type="ARBA" id="ARBA00010701"/>
    </source>
</evidence>
<dbReference type="PANTHER" id="PTHR11005">
    <property type="entry name" value="LYSOSOMAL ACID LIPASE-RELATED"/>
    <property type="match status" value="1"/>
</dbReference>
<dbReference type="Pfam" id="PF04083">
    <property type="entry name" value="Abhydro_lipase"/>
    <property type="match status" value="1"/>
</dbReference>
<reference evidence="12 13" key="1">
    <citation type="submission" date="2025-04" db="UniProtKB">
        <authorList>
            <consortium name="RefSeq"/>
        </authorList>
    </citation>
    <scope>IDENTIFICATION</scope>
    <source>
        <tissue evidence="12 13">Gonads</tissue>
    </source>
</reference>
<dbReference type="PIRSF" id="PIRSF000862">
    <property type="entry name" value="Steryl_ester_lip"/>
    <property type="match status" value="1"/>
</dbReference>
<keyword evidence="5" id="KW-0443">Lipid metabolism</keyword>
<dbReference type="InterPro" id="IPR006693">
    <property type="entry name" value="AB_hydrolase_lipase"/>
</dbReference>
<proteinExistence type="inferred from homology"/>
<keyword evidence="4 7" id="KW-0442">Lipid degradation</keyword>
<dbReference type="KEGG" id="soy:115889489"/>
<keyword evidence="2 9" id="KW-0732">Signal</keyword>
<evidence type="ECO:0000256" key="8">
    <source>
        <dbReference type="PIRSR" id="PIRSR000862-1"/>
    </source>
</evidence>
<dbReference type="RefSeq" id="XP_030765355.1">
    <property type="nucleotide sequence ID" value="XM_030909495.1"/>
</dbReference>